<dbReference type="SMART" id="SM01043">
    <property type="entry name" value="BTAD"/>
    <property type="match status" value="1"/>
</dbReference>
<evidence type="ECO:0000256" key="1">
    <source>
        <dbReference type="ARBA" id="ARBA00005820"/>
    </source>
</evidence>
<keyword evidence="4" id="KW-0804">Transcription</keyword>
<feature type="DNA-binding region" description="OmpR/PhoB-type" evidence="5">
    <location>
        <begin position="1"/>
        <end position="94"/>
    </location>
</feature>
<dbReference type="InterPro" id="IPR001867">
    <property type="entry name" value="OmpR/PhoB-type_DNA-bd"/>
</dbReference>
<protein>
    <submittedName>
        <fullName evidence="7">Transcriptional regulator, SARP family</fullName>
    </submittedName>
</protein>
<dbReference type="GO" id="GO:0000160">
    <property type="term" value="P:phosphorelay signal transduction system"/>
    <property type="evidence" value="ECO:0007669"/>
    <property type="project" value="InterPro"/>
</dbReference>
<dbReference type="Gene3D" id="1.25.40.10">
    <property type="entry name" value="Tetratricopeptide repeat domain"/>
    <property type="match status" value="1"/>
</dbReference>
<dbReference type="Gene3D" id="1.10.10.10">
    <property type="entry name" value="Winged helix-like DNA-binding domain superfamily/Winged helix DNA-binding domain"/>
    <property type="match status" value="1"/>
</dbReference>
<dbReference type="Pfam" id="PF13401">
    <property type="entry name" value="AAA_22"/>
    <property type="match status" value="1"/>
</dbReference>
<dbReference type="GO" id="GO:0006355">
    <property type="term" value="P:regulation of DNA-templated transcription"/>
    <property type="evidence" value="ECO:0007669"/>
    <property type="project" value="InterPro"/>
</dbReference>
<evidence type="ECO:0000256" key="3">
    <source>
        <dbReference type="ARBA" id="ARBA00023125"/>
    </source>
</evidence>
<dbReference type="GO" id="GO:0016887">
    <property type="term" value="F:ATP hydrolysis activity"/>
    <property type="evidence" value="ECO:0007669"/>
    <property type="project" value="InterPro"/>
</dbReference>
<dbReference type="Pfam" id="PF00486">
    <property type="entry name" value="Trans_reg_C"/>
    <property type="match status" value="1"/>
</dbReference>
<dbReference type="AlphaFoldDB" id="A0A0E3M280"/>
<dbReference type="GO" id="GO:0003677">
    <property type="term" value="F:DNA binding"/>
    <property type="evidence" value="ECO:0007669"/>
    <property type="project" value="UniProtKB-UniRule"/>
</dbReference>
<dbReference type="PANTHER" id="PTHR35807">
    <property type="entry name" value="TRANSCRIPTIONAL REGULATOR REDD-RELATED"/>
    <property type="match status" value="1"/>
</dbReference>
<evidence type="ECO:0000259" key="6">
    <source>
        <dbReference type="PROSITE" id="PS51755"/>
    </source>
</evidence>
<evidence type="ECO:0000256" key="5">
    <source>
        <dbReference type="PROSITE-ProRule" id="PRU01091"/>
    </source>
</evidence>
<dbReference type="SMART" id="SM00862">
    <property type="entry name" value="Trans_reg_C"/>
    <property type="match status" value="1"/>
</dbReference>
<dbReference type="Pfam" id="PF03704">
    <property type="entry name" value="BTAD"/>
    <property type="match status" value="1"/>
</dbReference>
<dbReference type="InterPro" id="IPR016032">
    <property type="entry name" value="Sig_transdc_resp-reg_C-effctor"/>
</dbReference>
<dbReference type="EMBL" id="KP830095">
    <property type="protein sequence ID" value="AKA59468.1"/>
    <property type="molecule type" value="Genomic_DNA"/>
</dbReference>
<dbReference type="InterPro" id="IPR005158">
    <property type="entry name" value="BTAD"/>
</dbReference>
<dbReference type="FunFam" id="1.25.40.10:FF:000222">
    <property type="entry name" value="SARP family transcriptional regulator"/>
    <property type="match status" value="1"/>
</dbReference>
<evidence type="ECO:0000313" key="7">
    <source>
        <dbReference type="EMBL" id="AKA59468.1"/>
    </source>
</evidence>
<dbReference type="InterPro" id="IPR049945">
    <property type="entry name" value="AAA_22"/>
</dbReference>
<keyword evidence="3 5" id="KW-0238">DNA-binding</keyword>
<comment type="similarity">
    <text evidence="1">Belongs to the AfsR/DnrI/RedD regulatory family.</text>
</comment>
<dbReference type="InterPro" id="IPR036388">
    <property type="entry name" value="WH-like_DNA-bd_sf"/>
</dbReference>
<feature type="domain" description="OmpR/PhoB-type" evidence="6">
    <location>
        <begin position="1"/>
        <end position="94"/>
    </location>
</feature>
<dbReference type="CDD" id="cd15831">
    <property type="entry name" value="BTAD"/>
    <property type="match status" value="1"/>
</dbReference>
<dbReference type="InterPro" id="IPR011990">
    <property type="entry name" value="TPR-like_helical_dom_sf"/>
</dbReference>
<dbReference type="InterPro" id="IPR027417">
    <property type="entry name" value="P-loop_NTPase"/>
</dbReference>
<dbReference type="InterPro" id="IPR051677">
    <property type="entry name" value="AfsR-DnrI-RedD_regulator"/>
</dbReference>
<accession>A0A0E3M280</accession>
<keyword evidence="2" id="KW-0805">Transcription regulation</keyword>
<dbReference type="PANTHER" id="PTHR35807:SF1">
    <property type="entry name" value="TRANSCRIPTIONAL REGULATOR REDD"/>
    <property type="match status" value="1"/>
</dbReference>
<evidence type="ECO:0000256" key="4">
    <source>
        <dbReference type="ARBA" id="ARBA00023163"/>
    </source>
</evidence>
<reference evidence="7" key="1">
    <citation type="journal article" date="2015" name="Proc. Natl. Acad. Sci. U.S.A.">
        <title>Multiplexed metagenome mining using short DNA sequence tags facilitates targeted discovery of epoxyketone proteasome inhibitors.</title>
        <authorList>
            <person name="Owen J.G."/>
            <person name="Charlop-Powers Z."/>
            <person name="Smith A.G."/>
            <person name="Ternei M.A."/>
            <person name="Calle P.Y."/>
            <person name="Reddy B.V."/>
            <person name="Montiel D."/>
            <person name="Brady S.F."/>
        </authorList>
    </citation>
    <scope>NUCLEOTIDE SEQUENCE</scope>
</reference>
<sequence length="438" mass="47697">MYFMVLGPLEVRHDGRPVPVTAPMHRALLAALVLRANQVVSVEWLIDQLWGTSPPPSARVTVQNYIRRLRRLMHQHAAASAPLVTRAPGYLLHIERGQLDLHRFEELTAQARHALAAGRATRAAELFRQALALWRGQPLADVGAEELCRREVPRLRERYLEAVTGRVAADLALGRHAQLVGELQALVDEYPLREGFCGQLMLALHRSGRRAEALDAYRRTHARLVEELGVEPGPELHRLHRTILAGEAARRALPAPAQLPTDLPGFTGRADALRRLDELLPAEPSGTVIAVITGAAGVGKTRLAVHWAHRVADRFPDGQLYVDLSYRAPSEVLRGFLAAFQVPPQRIPAELDVQVGLYRSLLAGRRVLVVLDNARHAGQVRPLLPGSPGCLAVVTSRNPLSGLVVAAGAHPIVLDPPTVDGSRVLGERAALPLGSSST</sequence>
<dbReference type="PROSITE" id="PS51755">
    <property type="entry name" value="OMPR_PHOB"/>
    <property type="match status" value="1"/>
</dbReference>
<dbReference type="SUPFAM" id="SSF52540">
    <property type="entry name" value="P-loop containing nucleoside triphosphate hydrolases"/>
    <property type="match status" value="1"/>
</dbReference>
<evidence type="ECO:0000256" key="2">
    <source>
        <dbReference type="ARBA" id="ARBA00023015"/>
    </source>
</evidence>
<proteinExistence type="inferred from homology"/>
<name>A0A0E3M280_9BACT</name>
<dbReference type="SUPFAM" id="SSF48452">
    <property type="entry name" value="TPR-like"/>
    <property type="match status" value="1"/>
</dbReference>
<dbReference type="SUPFAM" id="SSF46894">
    <property type="entry name" value="C-terminal effector domain of the bipartite response regulators"/>
    <property type="match status" value="1"/>
</dbReference>
<organism evidence="7">
    <name type="scientific">uncultured bacterium AZ_40</name>
    <dbReference type="NCBI Taxonomy" id="1630016"/>
    <lineage>
        <taxon>Bacteria</taxon>
        <taxon>environmental samples</taxon>
    </lineage>
</organism>